<keyword evidence="9" id="KW-0808">Transferase</keyword>
<keyword evidence="10" id="KW-0378">Hydrolase</keyword>
<evidence type="ECO:0000256" key="14">
    <source>
        <dbReference type="ARBA" id="ARBA00023268"/>
    </source>
</evidence>
<comment type="catalytic activity">
    <reaction evidence="16">
        <text>Preferential cleavage: (Ac)2-L-Lys-D-Ala-|-D-Ala. Also transpeptidation of peptidyl-alanyl moieties that are N-acyl substituents of D-alanine.</text>
        <dbReference type="EC" id="3.4.16.4"/>
    </reaction>
</comment>
<dbReference type="UniPathway" id="UPA00219"/>
<evidence type="ECO:0000256" key="13">
    <source>
        <dbReference type="ARBA" id="ARBA00023136"/>
    </source>
</evidence>
<gene>
    <name evidence="22" type="primary">pbpA</name>
    <name evidence="22" type="ordered locus">Hfelis_07430</name>
</gene>
<proteinExistence type="inferred from homology"/>
<evidence type="ECO:0000256" key="5">
    <source>
        <dbReference type="ARBA" id="ARBA00022475"/>
    </source>
</evidence>
<feature type="transmembrane region" description="Helical" evidence="19">
    <location>
        <begin position="9"/>
        <end position="32"/>
    </location>
</feature>
<dbReference type="Proteomes" id="UP000007934">
    <property type="component" value="Chromosome"/>
</dbReference>
<dbReference type="Pfam" id="PF00905">
    <property type="entry name" value="Transpeptidase"/>
    <property type="match status" value="1"/>
</dbReference>
<evidence type="ECO:0000256" key="18">
    <source>
        <dbReference type="SAM" id="MobiDB-lite"/>
    </source>
</evidence>
<dbReference type="InterPro" id="IPR036950">
    <property type="entry name" value="PBP_transglycosylase"/>
</dbReference>
<dbReference type="InterPro" id="IPR050396">
    <property type="entry name" value="Glycosyltr_51/Transpeptidase"/>
</dbReference>
<comment type="catalytic activity">
    <reaction evidence="17">
        <text>[GlcNAc-(1-&gt;4)-Mur2Ac(oyl-L-Ala-gamma-D-Glu-L-Lys-D-Ala-D-Ala)](n)-di-trans,octa-cis-undecaprenyl diphosphate + beta-D-GlcNAc-(1-&gt;4)-Mur2Ac(oyl-L-Ala-gamma-D-Glu-L-Lys-D-Ala-D-Ala)-di-trans,octa-cis-undecaprenyl diphosphate = [GlcNAc-(1-&gt;4)-Mur2Ac(oyl-L-Ala-gamma-D-Glu-L-Lys-D-Ala-D-Ala)](n+1)-di-trans,octa-cis-undecaprenyl diphosphate + di-trans,octa-cis-undecaprenyl diphosphate + H(+)</text>
        <dbReference type="Rhea" id="RHEA:23708"/>
        <dbReference type="Rhea" id="RHEA-COMP:9602"/>
        <dbReference type="Rhea" id="RHEA-COMP:9603"/>
        <dbReference type="ChEBI" id="CHEBI:15378"/>
        <dbReference type="ChEBI" id="CHEBI:58405"/>
        <dbReference type="ChEBI" id="CHEBI:60033"/>
        <dbReference type="ChEBI" id="CHEBI:78435"/>
        <dbReference type="EC" id="2.4.99.28"/>
    </reaction>
</comment>
<dbReference type="SUPFAM" id="SSF56601">
    <property type="entry name" value="beta-lactamase/transpeptidase-like"/>
    <property type="match status" value="1"/>
</dbReference>
<keyword evidence="11" id="KW-0133">Cell shape</keyword>
<dbReference type="STRING" id="936155.HFELIS_07430"/>
<dbReference type="GO" id="GO:0006508">
    <property type="term" value="P:proteolysis"/>
    <property type="evidence" value="ECO:0007669"/>
    <property type="project" value="UniProtKB-KW"/>
</dbReference>
<keyword evidence="6" id="KW-0121">Carboxypeptidase</keyword>
<dbReference type="GO" id="GO:0008658">
    <property type="term" value="F:penicillin binding"/>
    <property type="evidence" value="ECO:0007669"/>
    <property type="project" value="InterPro"/>
</dbReference>
<dbReference type="HOGENOM" id="CLU_006354_2_4_7"/>
<dbReference type="FunFam" id="1.10.3810.10:FF:000001">
    <property type="entry name" value="Penicillin-binding protein 1A"/>
    <property type="match status" value="1"/>
</dbReference>
<dbReference type="InterPro" id="IPR001460">
    <property type="entry name" value="PCN-bd_Tpept"/>
</dbReference>
<keyword evidence="8" id="KW-0328">Glycosyltransferase</keyword>
<sequence length="647" mass="71888">MVQILRKVLWVLFILPVLIGGVVGGGYLLFLWGEAGGEVQKIVHYKPDLASKILDAKGRLIANLYDREFRIYAPFEEIPPKMIEALLAVEDTLFFEHNGINLDAIMRAFLKNLRHQKYSEGGSTLTQQLVKNMLLTREKTLDRKIKEMVLALKLEQKISKEAILERYLNQTFFGHGFYGIKTASLGYFKKPLKALTLKEIAMLMALPRAPSFYDPTKHLDFSLTRANSIVRRMANLGWITNQEMQSALAEVPKVYRTTTTQNIAPYVVDEVMRTLGFLPDLKTGGYTIKLFVDLDYQDLARQALIHGYESISSKLHEESDDTLNGAIVVTDSKSGHILAMVGGVDYAKSSFNRATQAKRQFGSSIKPFIYQIAFEHGLSSASLIPDVARTFNSSAARNWRPKNYNHKFSGFITLKKALTNSVNLATINLVDTIGFDTIYQGLNSFGFADLPKNMSISLGSFGISPLEASMQYSLFSNYGTLLEPVLISEVIDAHGEAKLLQMIPPKKVLPPAQAFLTLSILKEVVQRGTGKRAHVPGIEVAGKTGTSNNYIDGWFCGFSPSLQIIVWYGRDDNSSIGQGMGGGNVAAPVFADFLKNALKLNPALPRHFFVPEGVIKQNIDGETYYGTSKTPIQQNQQTEETTAPLLF</sequence>
<keyword evidence="19" id="KW-1133">Transmembrane helix</keyword>
<evidence type="ECO:0000256" key="11">
    <source>
        <dbReference type="ARBA" id="ARBA00022960"/>
    </source>
</evidence>
<dbReference type="OrthoDB" id="9766909at2"/>
<dbReference type="EMBL" id="FQ670179">
    <property type="protein sequence ID" value="CBY82827.1"/>
    <property type="molecule type" value="Genomic_DNA"/>
</dbReference>
<dbReference type="InterPro" id="IPR023346">
    <property type="entry name" value="Lysozyme-like_dom_sf"/>
</dbReference>
<evidence type="ECO:0000256" key="9">
    <source>
        <dbReference type="ARBA" id="ARBA00022679"/>
    </source>
</evidence>
<evidence type="ECO:0000256" key="1">
    <source>
        <dbReference type="ARBA" id="ARBA00004236"/>
    </source>
</evidence>
<evidence type="ECO:0000256" key="15">
    <source>
        <dbReference type="ARBA" id="ARBA00023316"/>
    </source>
</evidence>
<evidence type="ECO:0000256" key="6">
    <source>
        <dbReference type="ARBA" id="ARBA00022645"/>
    </source>
</evidence>
<dbReference type="KEGG" id="hfe:HFELIS_07430"/>
<feature type="compositionally biased region" description="Polar residues" evidence="18">
    <location>
        <begin position="626"/>
        <end position="641"/>
    </location>
</feature>
<comment type="similarity">
    <text evidence="3">In the C-terminal section; belongs to the transpeptidase family.</text>
</comment>
<dbReference type="SUPFAM" id="SSF53955">
    <property type="entry name" value="Lysozyme-like"/>
    <property type="match status" value="1"/>
</dbReference>
<dbReference type="PANTHER" id="PTHR32282:SF11">
    <property type="entry name" value="PENICILLIN-BINDING PROTEIN 1B"/>
    <property type="match status" value="1"/>
</dbReference>
<keyword evidence="7" id="KW-0645">Protease</keyword>
<evidence type="ECO:0000256" key="3">
    <source>
        <dbReference type="ARBA" id="ARBA00007090"/>
    </source>
</evidence>
<dbReference type="NCBIfam" id="TIGR02074">
    <property type="entry name" value="PBP_1a_fam"/>
    <property type="match status" value="1"/>
</dbReference>
<protein>
    <submittedName>
        <fullName evidence="22">Penicillin-binding protein 1</fullName>
    </submittedName>
</protein>
<keyword evidence="5" id="KW-1003">Cell membrane</keyword>
<evidence type="ECO:0000256" key="17">
    <source>
        <dbReference type="ARBA" id="ARBA00049902"/>
    </source>
</evidence>
<evidence type="ECO:0000256" key="16">
    <source>
        <dbReference type="ARBA" id="ARBA00034000"/>
    </source>
</evidence>
<organism evidence="22 23">
    <name type="scientific">Helicobacter felis (strain ATCC 49179 / CCUG 28539 / NCTC 12436 / CS1)</name>
    <dbReference type="NCBI Taxonomy" id="936155"/>
    <lineage>
        <taxon>Bacteria</taxon>
        <taxon>Pseudomonadati</taxon>
        <taxon>Campylobacterota</taxon>
        <taxon>Epsilonproteobacteria</taxon>
        <taxon>Campylobacterales</taxon>
        <taxon>Helicobacteraceae</taxon>
        <taxon>Helicobacter</taxon>
    </lineage>
</organism>
<feature type="domain" description="Glycosyl transferase family 51" evidence="21">
    <location>
        <begin position="58"/>
        <end position="233"/>
    </location>
</feature>
<evidence type="ECO:0000313" key="22">
    <source>
        <dbReference type="EMBL" id="CBY82827.1"/>
    </source>
</evidence>
<dbReference type="Gene3D" id="3.40.710.10">
    <property type="entry name" value="DD-peptidase/beta-lactamase superfamily"/>
    <property type="match status" value="1"/>
</dbReference>
<evidence type="ECO:0000256" key="8">
    <source>
        <dbReference type="ARBA" id="ARBA00022676"/>
    </source>
</evidence>
<keyword evidence="12" id="KW-0573">Peptidoglycan synthesis</keyword>
<dbReference type="Pfam" id="PF00912">
    <property type="entry name" value="Transgly"/>
    <property type="match status" value="1"/>
</dbReference>
<comment type="similarity">
    <text evidence="4">In the N-terminal section; belongs to the glycosyltransferase 51 family.</text>
</comment>
<dbReference type="GO" id="GO:0008955">
    <property type="term" value="F:peptidoglycan glycosyltransferase activity"/>
    <property type="evidence" value="ECO:0007669"/>
    <property type="project" value="UniProtKB-EC"/>
</dbReference>
<evidence type="ECO:0000256" key="7">
    <source>
        <dbReference type="ARBA" id="ARBA00022670"/>
    </source>
</evidence>
<evidence type="ECO:0000256" key="10">
    <source>
        <dbReference type="ARBA" id="ARBA00022801"/>
    </source>
</evidence>
<evidence type="ECO:0000256" key="19">
    <source>
        <dbReference type="SAM" id="Phobius"/>
    </source>
</evidence>
<dbReference type="eggNOG" id="COG0744">
    <property type="taxonomic scope" value="Bacteria"/>
</dbReference>
<evidence type="ECO:0000256" key="12">
    <source>
        <dbReference type="ARBA" id="ARBA00022984"/>
    </source>
</evidence>
<dbReference type="PANTHER" id="PTHR32282">
    <property type="entry name" value="BINDING PROTEIN TRANSPEPTIDASE, PUTATIVE-RELATED"/>
    <property type="match status" value="1"/>
</dbReference>
<feature type="region of interest" description="Disordered" evidence="18">
    <location>
        <begin position="626"/>
        <end position="647"/>
    </location>
</feature>
<evidence type="ECO:0000313" key="23">
    <source>
        <dbReference type="Proteomes" id="UP000007934"/>
    </source>
</evidence>
<feature type="domain" description="Penicillin-binding protein transpeptidase" evidence="20">
    <location>
        <begin position="325"/>
        <end position="594"/>
    </location>
</feature>
<keyword evidence="13 19" id="KW-0472">Membrane</keyword>
<dbReference type="GO" id="GO:0009002">
    <property type="term" value="F:serine-type D-Ala-D-Ala carboxypeptidase activity"/>
    <property type="evidence" value="ECO:0007669"/>
    <property type="project" value="UniProtKB-EC"/>
</dbReference>
<reference evidence="22 23" key="1">
    <citation type="journal article" date="2011" name="Genome Biol. Evol.">
        <title>Comparative whole genome sequence analysis of the carcinogenic bacterial model pathogen Helicobacter felis.</title>
        <authorList>
            <person name="Arnold I.C."/>
            <person name="Zigova Z."/>
            <person name="Holden M."/>
            <person name="Lawley T.D."/>
            <person name="Rad R."/>
            <person name="Dougan G."/>
            <person name="Falkow S."/>
            <person name="Bentley S.D."/>
            <person name="Muller A."/>
        </authorList>
    </citation>
    <scope>NUCLEOTIDE SEQUENCE [LARGE SCALE GENOMIC DNA]</scope>
    <source>
        <strain evidence="23">ATCC 49179 / CCUG 28539 / NCTC 12436 / CS1</strain>
    </source>
</reference>
<dbReference type="Gene3D" id="1.10.3810.10">
    <property type="entry name" value="Biosynthetic peptidoglycan transglycosylase-like"/>
    <property type="match status" value="1"/>
</dbReference>
<keyword evidence="15" id="KW-0961">Cell wall biogenesis/degradation</keyword>
<dbReference type="GO" id="GO:0030288">
    <property type="term" value="C:outer membrane-bounded periplasmic space"/>
    <property type="evidence" value="ECO:0007669"/>
    <property type="project" value="TreeGrafter"/>
</dbReference>
<dbReference type="InterPro" id="IPR012338">
    <property type="entry name" value="Beta-lactam/transpept-like"/>
</dbReference>
<evidence type="ECO:0000259" key="21">
    <source>
        <dbReference type="Pfam" id="PF00912"/>
    </source>
</evidence>
<dbReference type="GO" id="GO:0008360">
    <property type="term" value="P:regulation of cell shape"/>
    <property type="evidence" value="ECO:0007669"/>
    <property type="project" value="UniProtKB-KW"/>
</dbReference>
<dbReference type="GO" id="GO:0009252">
    <property type="term" value="P:peptidoglycan biosynthetic process"/>
    <property type="evidence" value="ECO:0007669"/>
    <property type="project" value="UniProtKB-UniPathway"/>
</dbReference>
<comment type="subcellular location">
    <subcellularLocation>
        <location evidence="1">Cell membrane</location>
    </subcellularLocation>
</comment>
<keyword evidence="19" id="KW-0812">Transmembrane</keyword>
<dbReference type="AlphaFoldDB" id="E7AB67"/>
<dbReference type="GO" id="GO:0071555">
    <property type="term" value="P:cell wall organization"/>
    <property type="evidence" value="ECO:0007669"/>
    <property type="project" value="UniProtKB-KW"/>
</dbReference>
<dbReference type="InterPro" id="IPR001264">
    <property type="entry name" value="Glyco_trans_51"/>
</dbReference>
<keyword evidence="23" id="KW-1185">Reference proteome</keyword>
<comment type="pathway">
    <text evidence="2">Cell wall biogenesis; peptidoglycan biosynthesis.</text>
</comment>
<evidence type="ECO:0000256" key="4">
    <source>
        <dbReference type="ARBA" id="ARBA00007739"/>
    </source>
</evidence>
<name>E7AB67_HELFC</name>
<dbReference type="GO" id="GO:0005886">
    <property type="term" value="C:plasma membrane"/>
    <property type="evidence" value="ECO:0007669"/>
    <property type="project" value="UniProtKB-SubCell"/>
</dbReference>
<evidence type="ECO:0000259" key="20">
    <source>
        <dbReference type="Pfam" id="PF00905"/>
    </source>
</evidence>
<accession>E7AB67</accession>
<keyword evidence="14" id="KW-0511">Multifunctional enzyme</keyword>
<evidence type="ECO:0000256" key="2">
    <source>
        <dbReference type="ARBA" id="ARBA00004752"/>
    </source>
</evidence>